<feature type="transmembrane region" description="Helical" evidence="6">
    <location>
        <begin position="40"/>
        <end position="58"/>
    </location>
</feature>
<keyword evidence="6" id="KW-0812">Transmembrane</keyword>
<keyword evidence="3" id="KW-0964">Secreted</keyword>
<keyword evidence="4" id="KW-0732">Signal</keyword>
<dbReference type="InterPro" id="IPR019931">
    <property type="entry name" value="LPXTG_anchor"/>
</dbReference>
<dbReference type="EMBL" id="SNZK01000042">
    <property type="protein sequence ID" value="TDR49584.1"/>
    <property type="molecule type" value="Genomic_DNA"/>
</dbReference>
<protein>
    <submittedName>
        <fullName evidence="8">LPXTG-motif cell wall-anchored protein</fullName>
    </submittedName>
</protein>
<organism evidence="8 9">
    <name type="scientific">Listeria rocourtiae</name>
    <dbReference type="NCBI Taxonomy" id="647910"/>
    <lineage>
        <taxon>Bacteria</taxon>
        <taxon>Bacillati</taxon>
        <taxon>Bacillota</taxon>
        <taxon>Bacilli</taxon>
        <taxon>Bacillales</taxon>
        <taxon>Listeriaceae</taxon>
        <taxon>Listeria</taxon>
    </lineage>
</organism>
<keyword evidence="6" id="KW-0472">Membrane</keyword>
<evidence type="ECO:0000256" key="6">
    <source>
        <dbReference type="SAM" id="Phobius"/>
    </source>
</evidence>
<name>A0A4R6ZCS1_9LIST</name>
<evidence type="ECO:0000313" key="8">
    <source>
        <dbReference type="EMBL" id="TDR49584.1"/>
    </source>
</evidence>
<keyword evidence="9" id="KW-1185">Reference proteome</keyword>
<keyword evidence="2" id="KW-0134">Cell wall</keyword>
<proteinExistence type="predicted"/>
<evidence type="ECO:0000256" key="3">
    <source>
        <dbReference type="ARBA" id="ARBA00022525"/>
    </source>
</evidence>
<gene>
    <name evidence="8" type="ORF">DFP96_1423</name>
</gene>
<evidence type="ECO:0000256" key="4">
    <source>
        <dbReference type="ARBA" id="ARBA00022729"/>
    </source>
</evidence>
<keyword evidence="5" id="KW-0572">Peptidoglycan-anchor</keyword>
<evidence type="ECO:0000259" key="7">
    <source>
        <dbReference type="Pfam" id="PF00746"/>
    </source>
</evidence>
<accession>A0A4R6ZCS1</accession>
<comment type="subcellular location">
    <subcellularLocation>
        <location evidence="1">Secreted</location>
        <location evidence="1">Cell wall</location>
        <topology evidence="1">Peptidoglycan-anchor</topology>
    </subcellularLocation>
</comment>
<evidence type="ECO:0000256" key="2">
    <source>
        <dbReference type="ARBA" id="ARBA00022512"/>
    </source>
</evidence>
<evidence type="ECO:0000256" key="1">
    <source>
        <dbReference type="ARBA" id="ARBA00004168"/>
    </source>
</evidence>
<dbReference type="Pfam" id="PF00746">
    <property type="entry name" value="Gram_pos_anchor"/>
    <property type="match status" value="1"/>
</dbReference>
<dbReference type="NCBIfam" id="TIGR01167">
    <property type="entry name" value="LPXTG_anchor"/>
    <property type="match status" value="1"/>
</dbReference>
<evidence type="ECO:0000256" key="5">
    <source>
        <dbReference type="ARBA" id="ARBA00023088"/>
    </source>
</evidence>
<reference evidence="8 9" key="1">
    <citation type="submission" date="2019-03" db="EMBL/GenBank/DDBJ databases">
        <title>Genomic Encyclopedia of Type Strains, Phase III (KMG-III): the genomes of soil and plant-associated and newly described type strains.</title>
        <authorList>
            <person name="Whitman W."/>
        </authorList>
    </citation>
    <scope>NUCLEOTIDE SEQUENCE [LARGE SCALE GENOMIC DNA]</scope>
    <source>
        <strain evidence="8 9">CECT 7972</strain>
    </source>
</reference>
<sequence>MHRDLYQGNSKGETMGLAEERISDADKNECLPKTGHKSDIYLLFFGILLIVSALFFSCGKEGVIRIRPFRE</sequence>
<keyword evidence="6" id="KW-1133">Transmembrane helix</keyword>
<comment type="caution">
    <text evidence="8">The sequence shown here is derived from an EMBL/GenBank/DDBJ whole genome shotgun (WGS) entry which is preliminary data.</text>
</comment>
<dbReference type="Proteomes" id="UP000295558">
    <property type="component" value="Unassembled WGS sequence"/>
</dbReference>
<dbReference type="AlphaFoldDB" id="A0A4R6ZCS1"/>
<feature type="domain" description="Gram-positive cocci surface proteins LPxTG" evidence="7">
    <location>
        <begin position="26"/>
        <end position="56"/>
    </location>
</feature>
<evidence type="ECO:0000313" key="9">
    <source>
        <dbReference type="Proteomes" id="UP000295558"/>
    </source>
</evidence>